<gene>
    <name evidence="1" type="ORF">FHR86_003785</name>
</gene>
<accession>A0ABX0TQG4</accession>
<name>A0ABX0TQG4_9MICC</name>
<sequence length="53" mass="5795">MTSAIDYGAAHQNIIDSLEDRAGLTQSGDGIHHSVFFQIFDKAGILFPLSLKF</sequence>
<proteinExistence type="predicted"/>
<comment type="caution">
    <text evidence="1">The sequence shown here is derived from an EMBL/GenBank/DDBJ whole genome shotgun (WGS) entry which is preliminary data.</text>
</comment>
<reference evidence="1 2" key="1">
    <citation type="submission" date="2020-03" db="EMBL/GenBank/DDBJ databases">
        <title>Genomic Encyclopedia of Type Strains, Phase III (KMG-III): the genomes of soil and plant-associated and newly described type strains.</title>
        <authorList>
            <person name="Whitman W."/>
        </authorList>
    </citation>
    <scope>NUCLEOTIDE SEQUENCE [LARGE SCALE GENOMIC DNA]</scope>
    <source>
        <strain evidence="1 2">CECT 4207</strain>
    </source>
</reference>
<evidence type="ECO:0000313" key="2">
    <source>
        <dbReference type="Proteomes" id="UP000802392"/>
    </source>
</evidence>
<dbReference type="RefSeq" id="WP_167269625.1">
    <property type="nucleotide sequence ID" value="NZ_JAAOZD010000013.1"/>
</dbReference>
<keyword evidence="2" id="KW-1185">Reference proteome</keyword>
<dbReference type="EMBL" id="JAAOZD010000013">
    <property type="protein sequence ID" value="NIJ03426.1"/>
    <property type="molecule type" value="Genomic_DNA"/>
</dbReference>
<evidence type="ECO:0000313" key="1">
    <source>
        <dbReference type="EMBL" id="NIJ03426.1"/>
    </source>
</evidence>
<organism evidence="1 2">
    <name type="scientific">Paenarthrobacter ilicis</name>
    <dbReference type="NCBI Taxonomy" id="43665"/>
    <lineage>
        <taxon>Bacteria</taxon>
        <taxon>Bacillati</taxon>
        <taxon>Actinomycetota</taxon>
        <taxon>Actinomycetes</taxon>
        <taxon>Micrococcales</taxon>
        <taxon>Micrococcaceae</taxon>
        <taxon>Paenarthrobacter</taxon>
    </lineage>
</organism>
<dbReference type="Proteomes" id="UP000802392">
    <property type="component" value="Unassembled WGS sequence"/>
</dbReference>
<protein>
    <submittedName>
        <fullName evidence="1">Uncharacterized protein</fullName>
    </submittedName>
</protein>